<gene>
    <name evidence="3" type="ORF">PHLGIDRAFT_113296</name>
</gene>
<evidence type="ECO:0000256" key="1">
    <source>
        <dbReference type="SAM" id="MobiDB-lite"/>
    </source>
</evidence>
<protein>
    <recommendedName>
        <fullName evidence="5">Secreted protein</fullName>
    </recommendedName>
</protein>
<dbReference type="OrthoDB" id="3204347at2759"/>
<evidence type="ECO:0008006" key="5">
    <source>
        <dbReference type="Google" id="ProtNLM"/>
    </source>
</evidence>
<keyword evidence="2" id="KW-0732">Signal</keyword>
<organism evidence="3 4">
    <name type="scientific">Phlebiopsis gigantea (strain 11061_1 CR5-6)</name>
    <name type="common">White-rot fungus</name>
    <name type="synonym">Peniophora gigantea</name>
    <dbReference type="NCBI Taxonomy" id="745531"/>
    <lineage>
        <taxon>Eukaryota</taxon>
        <taxon>Fungi</taxon>
        <taxon>Dikarya</taxon>
        <taxon>Basidiomycota</taxon>
        <taxon>Agaricomycotina</taxon>
        <taxon>Agaricomycetes</taxon>
        <taxon>Polyporales</taxon>
        <taxon>Phanerochaetaceae</taxon>
        <taxon>Phlebiopsis</taxon>
    </lineage>
</organism>
<evidence type="ECO:0000256" key="2">
    <source>
        <dbReference type="SAM" id="SignalP"/>
    </source>
</evidence>
<reference evidence="3 4" key="1">
    <citation type="journal article" date="2014" name="PLoS Genet.">
        <title>Analysis of the Phlebiopsis gigantea genome, transcriptome and secretome provides insight into its pioneer colonization strategies of wood.</title>
        <authorList>
            <person name="Hori C."/>
            <person name="Ishida T."/>
            <person name="Igarashi K."/>
            <person name="Samejima M."/>
            <person name="Suzuki H."/>
            <person name="Master E."/>
            <person name="Ferreira P."/>
            <person name="Ruiz-Duenas F.J."/>
            <person name="Held B."/>
            <person name="Canessa P."/>
            <person name="Larrondo L.F."/>
            <person name="Schmoll M."/>
            <person name="Druzhinina I.S."/>
            <person name="Kubicek C.P."/>
            <person name="Gaskell J.A."/>
            <person name="Kersten P."/>
            <person name="St John F."/>
            <person name="Glasner J."/>
            <person name="Sabat G."/>
            <person name="Splinter BonDurant S."/>
            <person name="Syed K."/>
            <person name="Yadav J."/>
            <person name="Mgbeahuruike A.C."/>
            <person name="Kovalchuk A."/>
            <person name="Asiegbu F.O."/>
            <person name="Lackner G."/>
            <person name="Hoffmeister D."/>
            <person name="Rencoret J."/>
            <person name="Gutierrez A."/>
            <person name="Sun H."/>
            <person name="Lindquist E."/>
            <person name="Barry K."/>
            <person name="Riley R."/>
            <person name="Grigoriev I.V."/>
            <person name="Henrissat B."/>
            <person name="Kues U."/>
            <person name="Berka R.M."/>
            <person name="Martinez A.T."/>
            <person name="Covert S.F."/>
            <person name="Blanchette R.A."/>
            <person name="Cullen D."/>
        </authorList>
    </citation>
    <scope>NUCLEOTIDE SEQUENCE [LARGE SCALE GENOMIC DNA]</scope>
    <source>
        <strain evidence="3 4">11061_1 CR5-6</strain>
    </source>
</reference>
<sequence>MFAVSLVAALVLCCILFPSVWATMACDELLDAHEAGLALVSIRNPVRETGPPACMAKLIMLRHKLNQANSKRRCSVSSSQARQAVFHYNLTPARPPRNSPWRLGRAHGKQSYY</sequence>
<dbReference type="HOGENOM" id="CLU_169791_0_0_1"/>
<feature type="compositionally biased region" description="Basic residues" evidence="1">
    <location>
        <begin position="104"/>
        <end position="113"/>
    </location>
</feature>
<name>A0A0C3PX82_PHLG1</name>
<feature type="chain" id="PRO_5002168169" description="Secreted protein" evidence="2">
    <location>
        <begin position="23"/>
        <end position="113"/>
    </location>
</feature>
<evidence type="ECO:0000313" key="3">
    <source>
        <dbReference type="EMBL" id="KIP12693.1"/>
    </source>
</evidence>
<feature type="signal peptide" evidence="2">
    <location>
        <begin position="1"/>
        <end position="22"/>
    </location>
</feature>
<feature type="region of interest" description="Disordered" evidence="1">
    <location>
        <begin position="92"/>
        <end position="113"/>
    </location>
</feature>
<keyword evidence="4" id="KW-1185">Reference proteome</keyword>
<accession>A0A0C3PX82</accession>
<dbReference type="AlphaFoldDB" id="A0A0C3PX82"/>
<dbReference type="Proteomes" id="UP000053257">
    <property type="component" value="Unassembled WGS sequence"/>
</dbReference>
<dbReference type="STRING" id="745531.A0A0C3PX82"/>
<evidence type="ECO:0000313" key="4">
    <source>
        <dbReference type="Proteomes" id="UP000053257"/>
    </source>
</evidence>
<dbReference type="EMBL" id="KN840438">
    <property type="protein sequence ID" value="KIP12693.1"/>
    <property type="molecule type" value="Genomic_DNA"/>
</dbReference>
<proteinExistence type="predicted"/>